<evidence type="ECO:0008006" key="9">
    <source>
        <dbReference type="Google" id="ProtNLM"/>
    </source>
</evidence>
<accession>A0A8J4Q3E9</accession>
<keyword evidence="8" id="KW-1185">Reference proteome</keyword>
<dbReference type="InterPro" id="IPR007248">
    <property type="entry name" value="Mpv17_PMP22"/>
</dbReference>
<evidence type="ECO:0000256" key="1">
    <source>
        <dbReference type="ARBA" id="ARBA00004141"/>
    </source>
</evidence>
<evidence type="ECO:0000256" key="4">
    <source>
        <dbReference type="ARBA" id="ARBA00022989"/>
    </source>
</evidence>
<dbReference type="AlphaFoldDB" id="A0A8J4Q3E9"/>
<evidence type="ECO:0000313" key="8">
    <source>
        <dbReference type="Proteomes" id="UP000695562"/>
    </source>
</evidence>
<evidence type="ECO:0000256" key="6">
    <source>
        <dbReference type="RuleBase" id="RU363053"/>
    </source>
</evidence>
<name>A0A8J4Q3E9_9MYCE</name>
<reference evidence="7" key="1">
    <citation type="submission" date="2020-01" db="EMBL/GenBank/DDBJ databases">
        <title>Development of genomics and gene disruption for Polysphondylium violaceum indicates a role for the polyketide synthase stlB in stalk morphogenesis.</title>
        <authorList>
            <person name="Narita B."/>
            <person name="Kawabe Y."/>
            <person name="Kin K."/>
            <person name="Saito T."/>
            <person name="Gibbs R."/>
            <person name="Kuspa A."/>
            <person name="Muzny D."/>
            <person name="Queller D."/>
            <person name="Richards S."/>
            <person name="Strassman J."/>
            <person name="Sucgang R."/>
            <person name="Worley K."/>
            <person name="Schaap P."/>
        </authorList>
    </citation>
    <scope>NUCLEOTIDE SEQUENCE</scope>
    <source>
        <strain evidence="7">QSvi11</strain>
    </source>
</reference>
<dbReference type="Pfam" id="PF04117">
    <property type="entry name" value="Mpv17_PMP22"/>
    <property type="match status" value="1"/>
</dbReference>
<comment type="similarity">
    <text evidence="2 6">Belongs to the peroxisomal membrane protein PXMP2/4 family.</text>
</comment>
<comment type="caution">
    <text evidence="7">The sequence shown here is derived from an EMBL/GenBank/DDBJ whole genome shotgun (WGS) entry which is preliminary data.</text>
</comment>
<sequence>MKVFFNAWRLYNNALQTHPVKTKAITGGFVFAAGDFLAQRLENKGEYKIERTIMMSTVGMFVIVPQIHFWFKFLDKIVPSKSIKATCGKVIIDQVFGCPWFVFCNMTSVQILSQRNNFDVEQWKTKISENMLPVLRQAWTIWPITNFILFKYVQQDYRLILSNIVSVGWNCLLSTVANKNINDSNNSIENQNIESSLINSNNSNSNNSNINSLDNSSVENKTNILA</sequence>
<comment type="subcellular location">
    <subcellularLocation>
        <location evidence="1">Membrane</location>
        <topology evidence="1">Multi-pass membrane protein</topology>
    </subcellularLocation>
</comment>
<gene>
    <name evidence="7" type="ORF">CYY_005304</name>
</gene>
<protein>
    <recommendedName>
        <fullName evidence="9">Pmp22 family protein</fullName>
    </recommendedName>
</protein>
<dbReference type="PANTHER" id="PTHR11266:SF17">
    <property type="entry name" value="PROTEIN MPV17"/>
    <property type="match status" value="1"/>
</dbReference>
<evidence type="ECO:0000256" key="3">
    <source>
        <dbReference type="ARBA" id="ARBA00022692"/>
    </source>
</evidence>
<dbReference type="GO" id="GO:0016020">
    <property type="term" value="C:membrane"/>
    <property type="evidence" value="ECO:0007669"/>
    <property type="project" value="UniProtKB-SubCell"/>
</dbReference>
<keyword evidence="3" id="KW-0812">Transmembrane</keyword>
<organism evidence="7 8">
    <name type="scientific">Polysphondylium violaceum</name>
    <dbReference type="NCBI Taxonomy" id="133409"/>
    <lineage>
        <taxon>Eukaryota</taxon>
        <taxon>Amoebozoa</taxon>
        <taxon>Evosea</taxon>
        <taxon>Eumycetozoa</taxon>
        <taxon>Dictyostelia</taxon>
        <taxon>Dictyosteliales</taxon>
        <taxon>Dictyosteliaceae</taxon>
        <taxon>Polysphondylium</taxon>
    </lineage>
</organism>
<keyword evidence="5" id="KW-0472">Membrane</keyword>
<evidence type="ECO:0000256" key="5">
    <source>
        <dbReference type="ARBA" id="ARBA00023136"/>
    </source>
</evidence>
<dbReference type="GO" id="GO:0005739">
    <property type="term" value="C:mitochondrion"/>
    <property type="evidence" value="ECO:0007669"/>
    <property type="project" value="TreeGrafter"/>
</dbReference>
<dbReference type="PANTHER" id="PTHR11266">
    <property type="entry name" value="PEROXISOMAL MEMBRANE PROTEIN 2, PXMP2 MPV17"/>
    <property type="match status" value="1"/>
</dbReference>
<dbReference type="Proteomes" id="UP000695562">
    <property type="component" value="Unassembled WGS sequence"/>
</dbReference>
<keyword evidence="4" id="KW-1133">Transmembrane helix</keyword>
<proteinExistence type="inferred from homology"/>
<dbReference type="EMBL" id="AJWJ01000207">
    <property type="protein sequence ID" value="KAF2073391.1"/>
    <property type="molecule type" value="Genomic_DNA"/>
</dbReference>
<dbReference type="OrthoDB" id="16786at2759"/>
<evidence type="ECO:0000256" key="2">
    <source>
        <dbReference type="ARBA" id="ARBA00006824"/>
    </source>
</evidence>
<evidence type="ECO:0000313" key="7">
    <source>
        <dbReference type="EMBL" id="KAF2073391.1"/>
    </source>
</evidence>